<organism evidence="2 3">
    <name type="scientific">Rugosimonospora africana</name>
    <dbReference type="NCBI Taxonomy" id="556532"/>
    <lineage>
        <taxon>Bacteria</taxon>
        <taxon>Bacillati</taxon>
        <taxon>Actinomycetota</taxon>
        <taxon>Actinomycetes</taxon>
        <taxon>Micromonosporales</taxon>
        <taxon>Micromonosporaceae</taxon>
        <taxon>Rugosimonospora</taxon>
    </lineage>
</organism>
<keyword evidence="1" id="KW-0472">Membrane</keyword>
<dbReference type="Proteomes" id="UP000642748">
    <property type="component" value="Unassembled WGS sequence"/>
</dbReference>
<feature type="transmembrane region" description="Helical" evidence="1">
    <location>
        <begin position="51"/>
        <end position="69"/>
    </location>
</feature>
<dbReference type="AlphaFoldDB" id="A0A8J3VQ43"/>
<evidence type="ECO:0000313" key="3">
    <source>
        <dbReference type="Proteomes" id="UP000642748"/>
    </source>
</evidence>
<evidence type="ECO:0008006" key="4">
    <source>
        <dbReference type="Google" id="ProtNLM"/>
    </source>
</evidence>
<dbReference type="RefSeq" id="WP_203918384.1">
    <property type="nucleotide sequence ID" value="NZ_BONZ01000027.1"/>
</dbReference>
<feature type="transmembrane region" description="Helical" evidence="1">
    <location>
        <begin position="6"/>
        <end position="30"/>
    </location>
</feature>
<protein>
    <recommendedName>
        <fullName evidence="4">Cardiolipin synthase N-terminal domain-containing protein</fullName>
    </recommendedName>
</protein>
<proteinExistence type="predicted"/>
<evidence type="ECO:0000313" key="2">
    <source>
        <dbReference type="EMBL" id="GIH14754.1"/>
    </source>
</evidence>
<name>A0A8J3VQ43_9ACTN</name>
<sequence>MNQSHVVLAVQVVLVAALAVIVVAGLYRFLAFCLADLDRARVVRYLPRQTWRLLIVFWIPFGGLLYLRYGRFR</sequence>
<keyword evidence="3" id="KW-1185">Reference proteome</keyword>
<gene>
    <name evidence="2" type="ORF">Raf01_29260</name>
</gene>
<keyword evidence="1" id="KW-0812">Transmembrane</keyword>
<comment type="caution">
    <text evidence="2">The sequence shown here is derived from an EMBL/GenBank/DDBJ whole genome shotgun (WGS) entry which is preliminary data.</text>
</comment>
<reference evidence="2" key="1">
    <citation type="submission" date="2021-01" db="EMBL/GenBank/DDBJ databases">
        <title>Whole genome shotgun sequence of Rugosimonospora africana NBRC 104875.</title>
        <authorList>
            <person name="Komaki H."/>
            <person name="Tamura T."/>
        </authorList>
    </citation>
    <scope>NUCLEOTIDE SEQUENCE</scope>
    <source>
        <strain evidence="2">NBRC 104875</strain>
    </source>
</reference>
<accession>A0A8J3VQ43</accession>
<evidence type="ECO:0000256" key="1">
    <source>
        <dbReference type="SAM" id="Phobius"/>
    </source>
</evidence>
<dbReference type="EMBL" id="BONZ01000027">
    <property type="protein sequence ID" value="GIH14754.1"/>
    <property type="molecule type" value="Genomic_DNA"/>
</dbReference>
<keyword evidence="1" id="KW-1133">Transmembrane helix</keyword>